<dbReference type="GO" id="GO:0009253">
    <property type="term" value="P:peptidoglycan catabolic process"/>
    <property type="evidence" value="ECO:0007669"/>
    <property type="project" value="InterPro"/>
</dbReference>
<reference evidence="5 6" key="1">
    <citation type="submission" date="2019-06" db="EMBL/GenBank/DDBJ databases">
        <title>Sequencing the genomes of 1000 actinobacteria strains.</title>
        <authorList>
            <person name="Klenk H.-P."/>
        </authorList>
    </citation>
    <scope>NUCLEOTIDE SEQUENCE [LARGE SCALE GENOMIC DNA]</scope>
    <source>
        <strain evidence="5 6">DSM 45043</strain>
    </source>
</reference>
<protein>
    <submittedName>
        <fullName evidence="5">N-acetylmuramoyl-L-alanine amidase</fullName>
    </submittedName>
</protein>
<dbReference type="SUPFAM" id="SSF55846">
    <property type="entry name" value="N-acetylmuramoyl-L-alanine amidase-like"/>
    <property type="match status" value="1"/>
</dbReference>
<dbReference type="Gene3D" id="3.40.80.10">
    <property type="entry name" value="Peptidoglycan recognition protein-like"/>
    <property type="match status" value="1"/>
</dbReference>
<dbReference type="InterPro" id="IPR006619">
    <property type="entry name" value="PGRP_domain_met/bac"/>
</dbReference>
<dbReference type="InterPro" id="IPR036505">
    <property type="entry name" value="Amidase/PGRP_sf"/>
</dbReference>
<evidence type="ECO:0000313" key="5">
    <source>
        <dbReference type="EMBL" id="TQM72205.1"/>
    </source>
</evidence>
<dbReference type="PROSITE" id="PS51318">
    <property type="entry name" value="TAT"/>
    <property type="match status" value="1"/>
</dbReference>
<organism evidence="5 6">
    <name type="scientific">Actinomadura hallensis</name>
    <dbReference type="NCBI Taxonomy" id="337895"/>
    <lineage>
        <taxon>Bacteria</taxon>
        <taxon>Bacillati</taxon>
        <taxon>Actinomycetota</taxon>
        <taxon>Actinomycetes</taxon>
        <taxon>Streptosporangiales</taxon>
        <taxon>Thermomonosporaceae</taxon>
        <taxon>Actinomadura</taxon>
    </lineage>
</organism>
<dbReference type="Pfam" id="PF01510">
    <property type="entry name" value="Amidase_2"/>
    <property type="match status" value="1"/>
</dbReference>
<name>A0A543INN3_9ACTN</name>
<comment type="caution">
    <text evidence="5">The sequence shown here is derived from an EMBL/GenBank/DDBJ whole genome shotgun (WGS) entry which is preliminary data.</text>
</comment>
<keyword evidence="6" id="KW-1185">Reference proteome</keyword>
<dbReference type="SMART" id="SM00644">
    <property type="entry name" value="Ami_2"/>
    <property type="match status" value="1"/>
</dbReference>
<proteinExistence type="inferred from homology"/>
<dbReference type="InterPro" id="IPR006311">
    <property type="entry name" value="TAT_signal"/>
</dbReference>
<dbReference type="SMART" id="SM00701">
    <property type="entry name" value="PGRP"/>
    <property type="match status" value="1"/>
</dbReference>
<evidence type="ECO:0000259" key="4">
    <source>
        <dbReference type="SMART" id="SM00701"/>
    </source>
</evidence>
<dbReference type="GO" id="GO:0008270">
    <property type="term" value="F:zinc ion binding"/>
    <property type="evidence" value="ECO:0007669"/>
    <property type="project" value="InterPro"/>
</dbReference>
<dbReference type="Proteomes" id="UP000316706">
    <property type="component" value="Unassembled WGS sequence"/>
</dbReference>
<evidence type="ECO:0000313" key="6">
    <source>
        <dbReference type="Proteomes" id="UP000316706"/>
    </source>
</evidence>
<gene>
    <name evidence="5" type="ORF">FHX41_5999</name>
</gene>
<feature type="domain" description="Peptidoglycan recognition protein family" evidence="4">
    <location>
        <begin position="58"/>
        <end position="212"/>
    </location>
</feature>
<feature type="compositionally biased region" description="Basic and acidic residues" evidence="2">
    <location>
        <begin position="1"/>
        <end position="17"/>
    </location>
</feature>
<dbReference type="PANTHER" id="PTHR11022:SF41">
    <property type="entry name" value="PEPTIDOGLYCAN-RECOGNITION PROTEIN LC-RELATED"/>
    <property type="match status" value="1"/>
</dbReference>
<dbReference type="CDD" id="cd06583">
    <property type="entry name" value="PGRP"/>
    <property type="match status" value="1"/>
</dbReference>
<dbReference type="AlphaFoldDB" id="A0A543INN3"/>
<feature type="region of interest" description="Disordered" evidence="2">
    <location>
        <begin position="1"/>
        <end position="20"/>
    </location>
</feature>
<dbReference type="EMBL" id="VFPO01000001">
    <property type="protein sequence ID" value="TQM72205.1"/>
    <property type="molecule type" value="Genomic_DNA"/>
</dbReference>
<evidence type="ECO:0000259" key="3">
    <source>
        <dbReference type="SMART" id="SM00644"/>
    </source>
</evidence>
<dbReference type="InterPro" id="IPR015510">
    <property type="entry name" value="PGRP"/>
</dbReference>
<dbReference type="InterPro" id="IPR002502">
    <property type="entry name" value="Amidase_domain"/>
</dbReference>
<evidence type="ECO:0000256" key="2">
    <source>
        <dbReference type="SAM" id="MobiDB-lite"/>
    </source>
</evidence>
<accession>A0A543INN3</accession>
<evidence type="ECO:0000256" key="1">
    <source>
        <dbReference type="ARBA" id="ARBA00007553"/>
    </source>
</evidence>
<sequence>MVNEHSEEGADAGERHGPQVTRRALIGGVVGAGLLSIGSSLMEPAMADEPVAFRADAPNVYTRAQWNARSPKRPARIIGRPPDRIVIHHTASANAKDRSLDHAFALSRKIQMWHMDGNGWNDSGQQLTISRGGIVMEGRNRSLRAIRAKNLAVGAHALNHNNHTIGIENEGNYAKAKVPARLWDSLVEVCVWLCRAYDLRPSEAIIGHRDLNSTTCPGDALYARLPELRRAVAARLAGSGGGEGATGASITSILPSFDGFG</sequence>
<dbReference type="GO" id="GO:0008745">
    <property type="term" value="F:N-acetylmuramoyl-L-alanine amidase activity"/>
    <property type="evidence" value="ECO:0007669"/>
    <property type="project" value="InterPro"/>
</dbReference>
<comment type="similarity">
    <text evidence="1">Belongs to the N-acetylmuramoyl-L-alanine amidase 2 family.</text>
</comment>
<dbReference type="PANTHER" id="PTHR11022">
    <property type="entry name" value="PEPTIDOGLYCAN RECOGNITION PROTEIN"/>
    <property type="match status" value="1"/>
</dbReference>
<feature type="domain" description="N-acetylmuramoyl-L-alanine amidase" evidence="3">
    <location>
        <begin position="70"/>
        <end position="218"/>
    </location>
</feature>